<keyword evidence="1" id="KW-0812">Transmembrane</keyword>
<name>A0ABY6F4N5_9GAMM</name>
<reference evidence="3" key="1">
    <citation type="submission" date="2021-12" db="EMBL/GenBank/DDBJ databases">
        <title>taxonomy of Moraxella sp. ZY201224.</title>
        <authorList>
            <person name="Li F."/>
        </authorList>
    </citation>
    <scope>NUCLEOTIDE SEQUENCE</scope>
    <source>
        <strain evidence="3">ZY201224</strain>
    </source>
</reference>
<dbReference type="Proteomes" id="UP001063782">
    <property type="component" value="Chromosome"/>
</dbReference>
<evidence type="ECO:0000313" key="3">
    <source>
        <dbReference type="EMBL" id="UXZ05050.1"/>
    </source>
</evidence>
<feature type="domain" description="Putative host cell surface-exposed lipoprotein Ltp-like HTH region" evidence="2">
    <location>
        <begin position="62"/>
        <end position="107"/>
    </location>
</feature>
<organism evidence="3 4">
    <name type="scientific">Moraxella nasicaprae</name>
    <dbReference type="NCBI Taxonomy" id="2904122"/>
    <lineage>
        <taxon>Bacteria</taxon>
        <taxon>Pseudomonadati</taxon>
        <taxon>Pseudomonadota</taxon>
        <taxon>Gammaproteobacteria</taxon>
        <taxon>Moraxellales</taxon>
        <taxon>Moraxellaceae</taxon>
        <taxon>Moraxella</taxon>
    </lineage>
</organism>
<feature type="domain" description="Putative host cell surface-exposed lipoprotein Ltp-like HTH region" evidence="2">
    <location>
        <begin position="110"/>
        <end position="153"/>
    </location>
</feature>
<sequence length="161" mass="17492">MKKFFKFVFYAIIALIAFGFVTAMLGDNKPKTDTAKSEPVAEAKADATEVTKPEELTLTASQKNAVRSAENYLDFKGFSRDGLIAQLSSEYGDGYSKKDATVAVDSLDVDWNEQAVIAAKNYLEFKGFSCKGLVDQLSSKHGDKFTKEQAEYGAKGAGACN</sequence>
<dbReference type="EMBL" id="CP089977">
    <property type="protein sequence ID" value="UXZ05050.1"/>
    <property type="molecule type" value="Genomic_DNA"/>
</dbReference>
<accession>A0ABY6F4N5</accession>
<proteinExistence type="predicted"/>
<evidence type="ECO:0000313" key="4">
    <source>
        <dbReference type="Proteomes" id="UP001063782"/>
    </source>
</evidence>
<keyword evidence="4" id="KW-1185">Reference proteome</keyword>
<dbReference type="RefSeq" id="WP_263076552.1">
    <property type="nucleotide sequence ID" value="NZ_CP089977.1"/>
</dbReference>
<dbReference type="InterPro" id="IPR011434">
    <property type="entry name" value="Ltp-like_HTH"/>
</dbReference>
<dbReference type="Pfam" id="PF07553">
    <property type="entry name" value="Lipoprotein_Ltp"/>
    <property type="match status" value="2"/>
</dbReference>
<keyword evidence="1" id="KW-1133">Transmembrane helix</keyword>
<dbReference type="Gene3D" id="1.10.10.10">
    <property type="entry name" value="Winged helix-like DNA-binding domain superfamily/Winged helix DNA-binding domain"/>
    <property type="match status" value="2"/>
</dbReference>
<evidence type="ECO:0000256" key="1">
    <source>
        <dbReference type="SAM" id="Phobius"/>
    </source>
</evidence>
<gene>
    <name evidence="3" type="ORF">LU297_00925</name>
</gene>
<evidence type="ECO:0000259" key="2">
    <source>
        <dbReference type="Pfam" id="PF07553"/>
    </source>
</evidence>
<feature type="transmembrane region" description="Helical" evidence="1">
    <location>
        <begin position="7"/>
        <end position="26"/>
    </location>
</feature>
<keyword evidence="1" id="KW-0472">Membrane</keyword>
<protein>
    <submittedName>
        <fullName evidence="3">Ltp family lipoprotein</fullName>
    </submittedName>
</protein>
<dbReference type="InterPro" id="IPR036388">
    <property type="entry name" value="WH-like_DNA-bd_sf"/>
</dbReference>
<keyword evidence="3" id="KW-0449">Lipoprotein</keyword>